<evidence type="ECO:0000313" key="2">
    <source>
        <dbReference type="Proteomes" id="UP000499080"/>
    </source>
</evidence>
<comment type="caution">
    <text evidence="1">The sequence shown here is derived from an EMBL/GenBank/DDBJ whole genome shotgun (WGS) entry which is preliminary data.</text>
</comment>
<name>A0A4Y2AS70_ARAVE</name>
<evidence type="ECO:0000313" key="1">
    <source>
        <dbReference type="EMBL" id="GBL82337.1"/>
    </source>
</evidence>
<proteinExistence type="predicted"/>
<organism evidence="1 2">
    <name type="scientific">Araneus ventricosus</name>
    <name type="common">Orbweaver spider</name>
    <name type="synonym">Epeira ventricosa</name>
    <dbReference type="NCBI Taxonomy" id="182803"/>
    <lineage>
        <taxon>Eukaryota</taxon>
        <taxon>Metazoa</taxon>
        <taxon>Ecdysozoa</taxon>
        <taxon>Arthropoda</taxon>
        <taxon>Chelicerata</taxon>
        <taxon>Arachnida</taxon>
        <taxon>Araneae</taxon>
        <taxon>Araneomorphae</taxon>
        <taxon>Entelegynae</taxon>
        <taxon>Araneoidea</taxon>
        <taxon>Araneidae</taxon>
        <taxon>Araneus</taxon>
    </lineage>
</organism>
<dbReference type="EMBL" id="BGPR01000028">
    <property type="protein sequence ID" value="GBL82337.1"/>
    <property type="molecule type" value="Genomic_DNA"/>
</dbReference>
<reference evidence="1 2" key="1">
    <citation type="journal article" date="2019" name="Sci. Rep.">
        <title>Orb-weaving spider Araneus ventricosus genome elucidates the spidroin gene catalogue.</title>
        <authorList>
            <person name="Kono N."/>
            <person name="Nakamura H."/>
            <person name="Ohtoshi R."/>
            <person name="Moran D.A.P."/>
            <person name="Shinohara A."/>
            <person name="Yoshida Y."/>
            <person name="Fujiwara M."/>
            <person name="Mori M."/>
            <person name="Tomita M."/>
            <person name="Arakawa K."/>
        </authorList>
    </citation>
    <scope>NUCLEOTIDE SEQUENCE [LARGE SCALE GENOMIC DNA]</scope>
</reference>
<dbReference type="Proteomes" id="UP000499080">
    <property type="component" value="Unassembled WGS sequence"/>
</dbReference>
<gene>
    <name evidence="1" type="ORF">AVEN_252498_1</name>
</gene>
<protein>
    <submittedName>
        <fullName evidence="1">Uncharacterized protein</fullName>
    </submittedName>
</protein>
<dbReference type="AlphaFoldDB" id="A0A4Y2AS70"/>
<accession>A0A4Y2AS70</accession>
<keyword evidence="2" id="KW-1185">Reference proteome</keyword>
<sequence length="114" mass="12821">MACHFLERHRNVFVALLGKQTCQVAFEKAEIFSLHCEFSLYYFISTPVLQKDLQIGKKRIGTFHQPVGNGVGGHVTPPVVRVRVRVILLEVSEAGNARVGTLGKGLSRRFWEDI</sequence>